<sequence length="72" mass="7914">MLQDVNLLGTLTNDATWFTWGASALSRSADSRACGVRPQDRSGSQMTNDNLYLLALFVPTYFAIFNSILKAP</sequence>
<feature type="transmembrane region" description="Helical" evidence="1">
    <location>
        <begin position="51"/>
        <end position="69"/>
    </location>
</feature>
<name>A0A8J7LB54_9NOST</name>
<protein>
    <submittedName>
        <fullName evidence="2">Uncharacterized protein</fullName>
    </submittedName>
</protein>
<keyword evidence="1" id="KW-1133">Transmembrane helix</keyword>
<gene>
    <name evidence="2" type="ORF">I8748_29905</name>
</gene>
<dbReference type="AlphaFoldDB" id="A0A8J7LB54"/>
<keyword evidence="1" id="KW-0472">Membrane</keyword>
<reference evidence="2 3" key="1">
    <citation type="journal article" date="2021" name="Int. J. Syst. Evol. Microbiol.">
        <title>Amazonocrinis nigriterrae gen. nov., sp. nov., Atlanticothrix silvestris gen. nov., sp. nov. and Dendronalium phyllosphericum gen. nov., sp. nov., nostocacean cyanobacteria from Brazilian environments.</title>
        <authorList>
            <person name="Alvarenga D.O."/>
            <person name="Andreote A.P.D."/>
            <person name="Branco L.H.Z."/>
            <person name="Delbaje E."/>
            <person name="Cruz R.B."/>
            <person name="Varani A.M."/>
            <person name="Fiore M.F."/>
        </authorList>
    </citation>
    <scope>NUCLEOTIDE SEQUENCE [LARGE SCALE GENOMIC DNA]</scope>
    <source>
        <strain evidence="2 3">CENA67</strain>
    </source>
</reference>
<keyword evidence="3" id="KW-1185">Reference proteome</keyword>
<organism evidence="2 3">
    <name type="scientific">Amazonocrinis nigriterrae CENA67</name>
    <dbReference type="NCBI Taxonomy" id="2794033"/>
    <lineage>
        <taxon>Bacteria</taxon>
        <taxon>Bacillati</taxon>
        <taxon>Cyanobacteriota</taxon>
        <taxon>Cyanophyceae</taxon>
        <taxon>Nostocales</taxon>
        <taxon>Nostocaceae</taxon>
        <taxon>Amazonocrinis</taxon>
        <taxon>Amazonocrinis nigriterrae</taxon>
    </lineage>
</organism>
<comment type="caution">
    <text evidence="2">The sequence shown here is derived from an EMBL/GenBank/DDBJ whole genome shotgun (WGS) entry which is preliminary data.</text>
</comment>
<dbReference type="EMBL" id="JAECZC010000093">
    <property type="protein sequence ID" value="MBH8566318.1"/>
    <property type="molecule type" value="Genomic_DNA"/>
</dbReference>
<evidence type="ECO:0000256" key="1">
    <source>
        <dbReference type="SAM" id="Phobius"/>
    </source>
</evidence>
<dbReference type="RefSeq" id="WP_214662811.1">
    <property type="nucleotide sequence ID" value="NZ_JAECZC010000093.1"/>
</dbReference>
<keyword evidence="1" id="KW-0812">Transmembrane</keyword>
<evidence type="ECO:0000313" key="2">
    <source>
        <dbReference type="EMBL" id="MBH8566318.1"/>
    </source>
</evidence>
<evidence type="ECO:0000313" key="3">
    <source>
        <dbReference type="Proteomes" id="UP000632766"/>
    </source>
</evidence>
<accession>A0A8J7LB54</accession>
<dbReference type="Proteomes" id="UP000632766">
    <property type="component" value="Unassembled WGS sequence"/>
</dbReference>
<proteinExistence type="predicted"/>